<proteinExistence type="predicted"/>
<evidence type="ECO:0000313" key="2">
    <source>
        <dbReference type="Proteomes" id="UP001626550"/>
    </source>
</evidence>
<gene>
    <name evidence="1" type="ORF">Ciccas_010541</name>
</gene>
<dbReference type="Proteomes" id="UP001626550">
    <property type="component" value="Unassembled WGS sequence"/>
</dbReference>
<sequence length="64" mass="7175">MLTFQRRYKKKNCSGMRIKSITNGKDNILPALRKGINSGGLDYKKLEPGISLLCGQDYSQPCLL</sequence>
<comment type="caution">
    <text evidence="1">The sequence shown here is derived from an EMBL/GenBank/DDBJ whole genome shotgun (WGS) entry which is preliminary data.</text>
</comment>
<organism evidence="1 2">
    <name type="scientific">Cichlidogyrus casuarinus</name>
    <dbReference type="NCBI Taxonomy" id="1844966"/>
    <lineage>
        <taxon>Eukaryota</taxon>
        <taxon>Metazoa</taxon>
        <taxon>Spiralia</taxon>
        <taxon>Lophotrochozoa</taxon>
        <taxon>Platyhelminthes</taxon>
        <taxon>Monogenea</taxon>
        <taxon>Monopisthocotylea</taxon>
        <taxon>Dactylogyridea</taxon>
        <taxon>Ancyrocephalidae</taxon>
        <taxon>Cichlidogyrus</taxon>
    </lineage>
</organism>
<protein>
    <submittedName>
        <fullName evidence="1">Uncharacterized protein</fullName>
    </submittedName>
</protein>
<name>A0ABD2PUN2_9PLAT</name>
<reference evidence="1 2" key="1">
    <citation type="submission" date="2024-11" db="EMBL/GenBank/DDBJ databases">
        <title>Adaptive evolution of stress response genes in parasites aligns with host niche diversity.</title>
        <authorList>
            <person name="Hahn C."/>
            <person name="Resl P."/>
        </authorList>
    </citation>
    <scope>NUCLEOTIDE SEQUENCE [LARGE SCALE GENOMIC DNA]</scope>
    <source>
        <strain evidence="1">EGGRZ-B1_66</strain>
        <tissue evidence="1">Body</tissue>
    </source>
</reference>
<dbReference type="AlphaFoldDB" id="A0ABD2PUN2"/>
<evidence type="ECO:0000313" key="1">
    <source>
        <dbReference type="EMBL" id="KAL3310885.1"/>
    </source>
</evidence>
<keyword evidence="2" id="KW-1185">Reference proteome</keyword>
<dbReference type="EMBL" id="JBJKFK010002588">
    <property type="protein sequence ID" value="KAL3310885.1"/>
    <property type="molecule type" value="Genomic_DNA"/>
</dbReference>
<accession>A0ABD2PUN2</accession>